<accession>A0A0B1SPK3</accession>
<dbReference type="PANTHER" id="PTHR33936">
    <property type="entry name" value="PROTEIN CBG17840"/>
    <property type="match status" value="1"/>
</dbReference>
<name>A0A0B1SPK3_OESDE</name>
<feature type="compositionally biased region" description="Polar residues" evidence="1">
    <location>
        <begin position="279"/>
        <end position="292"/>
    </location>
</feature>
<reference evidence="3 4" key="1">
    <citation type="submission" date="2014-03" db="EMBL/GenBank/DDBJ databases">
        <title>Draft genome of the hookworm Oesophagostomum dentatum.</title>
        <authorList>
            <person name="Mitreva M."/>
        </authorList>
    </citation>
    <scope>NUCLEOTIDE SEQUENCE [LARGE SCALE GENOMIC DNA]</scope>
    <source>
        <strain evidence="3 4">OD-Hann</strain>
    </source>
</reference>
<feature type="region of interest" description="Disordered" evidence="1">
    <location>
        <begin position="252"/>
        <end position="297"/>
    </location>
</feature>
<evidence type="ECO:0000313" key="3">
    <source>
        <dbReference type="EMBL" id="KHJ85821.1"/>
    </source>
</evidence>
<evidence type="ECO:0000259" key="2">
    <source>
        <dbReference type="PROSITE" id="PS00028"/>
    </source>
</evidence>
<sequence length="365" mass="41755">MYTAAKCCICEKGPYPLKTLYAHMRRVHKCVEADIAKVQHAIKKACYDGKDEERAHTKVSEDSNKEPAEKINHTVECPVCNQPFYSTMELAYHCRDEHDDGTTDFTIIVKMFDSWTDFEMWREQKELETFSKLVKRTYRKSNCWTTITYTCQHSRGSSKDLRELKKRARRKTRLCRNCPCFAKVKHRRDEVVEVIACFGHCGHPHPAYMTAREGERQIPLTSNDVADTSSNDLYPRDTVNCTPVAVREGKKQVPLMSNDVANVKPNDLYPSDGVDSSPLEGSSHTQSSTANEQTDDDADEEIVNLLKMGEVVQVFVEEQRYDLMNKFSDILEICLQQVPPELVNQVYFRTPSNAHTDAIPDGVEI</sequence>
<organism evidence="3 4">
    <name type="scientific">Oesophagostomum dentatum</name>
    <name type="common">Nodular worm</name>
    <dbReference type="NCBI Taxonomy" id="61180"/>
    <lineage>
        <taxon>Eukaryota</taxon>
        <taxon>Metazoa</taxon>
        <taxon>Ecdysozoa</taxon>
        <taxon>Nematoda</taxon>
        <taxon>Chromadorea</taxon>
        <taxon>Rhabditida</taxon>
        <taxon>Rhabditina</taxon>
        <taxon>Rhabditomorpha</taxon>
        <taxon>Strongyloidea</taxon>
        <taxon>Strongylidae</taxon>
        <taxon>Oesophagostomum</taxon>
    </lineage>
</organism>
<evidence type="ECO:0000256" key="1">
    <source>
        <dbReference type="SAM" id="MobiDB-lite"/>
    </source>
</evidence>
<dbReference type="PANTHER" id="PTHR33936:SF24">
    <property type="entry name" value="C2H2-TYPE DOMAIN-CONTAINING PROTEIN"/>
    <property type="match status" value="1"/>
</dbReference>
<protein>
    <submittedName>
        <fullName evidence="3">Zinc finger, C2H2 type</fullName>
    </submittedName>
</protein>
<dbReference type="SMART" id="SM00355">
    <property type="entry name" value="ZnF_C2H2"/>
    <property type="match status" value="2"/>
</dbReference>
<evidence type="ECO:0000313" key="4">
    <source>
        <dbReference type="Proteomes" id="UP000053660"/>
    </source>
</evidence>
<dbReference type="InterPro" id="IPR052797">
    <property type="entry name" value="RegFact_GeneExpr_CellDeath"/>
</dbReference>
<dbReference type="PROSITE" id="PS00028">
    <property type="entry name" value="ZINC_FINGER_C2H2_1"/>
    <property type="match status" value="1"/>
</dbReference>
<dbReference type="Proteomes" id="UP000053660">
    <property type="component" value="Unassembled WGS sequence"/>
</dbReference>
<feature type="domain" description="C2H2-type" evidence="2">
    <location>
        <begin position="77"/>
        <end position="98"/>
    </location>
</feature>
<dbReference type="EMBL" id="KN562487">
    <property type="protein sequence ID" value="KHJ85821.1"/>
    <property type="molecule type" value="Genomic_DNA"/>
</dbReference>
<keyword evidence="4" id="KW-1185">Reference proteome</keyword>
<dbReference type="InterPro" id="IPR013087">
    <property type="entry name" value="Znf_C2H2_type"/>
</dbReference>
<dbReference type="OrthoDB" id="5831603at2759"/>
<proteinExistence type="predicted"/>
<dbReference type="AlphaFoldDB" id="A0A0B1SPK3"/>
<gene>
    <name evidence="3" type="ORF">OESDEN_14443</name>
</gene>